<dbReference type="Proteomes" id="UP001519311">
    <property type="component" value="Unassembled WGS sequence"/>
</dbReference>
<name>A0ABS4V1V5_9ACTN</name>
<dbReference type="RefSeq" id="WP_274922813.1">
    <property type="nucleotide sequence ID" value="NZ_BMWJ01000002.1"/>
</dbReference>
<dbReference type="EMBL" id="JAGINS010000001">
    <property type="protein sequence ID" value="MBP2357895.1"/>
    <property type="molecule type" value="Genomic_DNA"/>
</dbReference>
<reference evidence="1 2" key="1">
    <citation type="submission" date="2021-03" db="EMBL/GenBank/DDBJ databases">
        <title>Sequencing the genomes of 1000 actinobacteria strains.</title>
        <authorList>
            <person name="Klenk H.-P."/>
        </authorList>
    </citation>
    <scope>NUCLEOTIDE SEQUENCE [LARGE SCALE GENOMIC DNA]</scope>
    <source>
        <strain evidence="1 2">DSM 40843</strain>
    </source>
</reference>
<organism evidence="1 2">
    <name type="scientific">Streptomyces clavifer</name>
    <dbReference type="NCBI Taxonomy" id="68188"/>
    <lineage>
        <taxon>Bacteria</taxon>
        <taxon>Bacillati</taxon>
        <taxon>Actinomycetota</taxon>
        <taxon>Actinomycetes</taxon>
        <taxon>Kitasatosporales</taxon>
        <taxon>Streptomycetaceae</taxon>
        <taxon>Streptomyces</taxon>
    </lineage>
</organism>
<evidence type="ECO:0000313" key="1">
    <source>
        <dbReference type="EMBL" id="MBP2357895.1"/>
    </source>
</evidence>
<proteinExistence type="predicted"/>
<accession>A0ABS4V1V5</accession>
<evidence type="ECO:0008006" key="3">
    <source>
        <dbReference type="Google" id="ProtNLM"/>
    </source>
</evidence>
<comment type="caution">
    <text evidence="1">The sequence shown here is derived from an EMBL/GenBank/DDBJ whole genome shotgun (WGS) entry which is preliminary data.</text>
</comment>
<protein>
    <recommendedName>
        <fullName evidence="3">Tetratricopeptide repeat protein</fullName>
    </recommendedName>
</protein>
<keyword evidence="2" id="KW-1185">Reference proteome</keyword>
<sequence length="42" mass="4465">MDDRAGGPALARALTDRSALFVAGRRYDGALADFREAVDLLA</sequence>
<evidence type="ECO:0000313" key="2">
    <source>
        <dbReference type="Proteomes" id="UP001519311"/>
    </source>
</evidence>
<gene>
    <name evidence="1" type="ORF">JOF59_000295</name>
</gene>